<keyword evidence="2" id="KW-1185">Reference proteome</keyword>
<organism evidence="1 2">
    <name type="scientific">Brevibacterium iodinum ATCC 49514</name>
    <dbReference type="NCBI Taxonomy" id="1255616"/>
    <lineage>
        <taxon>Bacteria</taxon>
        <taxon>Bacillati</taxon>
        <taxon>Actinomycetota</taxon>
        <taxon>Actinomycetes</taxon>
        <taxon>Micrococcales</taxon>
        <taxon>Brevibacteriaceae</taxon>
        <taxon>Brevibacterium</taxon>
    </lineage>
</organism>
<name>A0A2H1IUQ8_9MICO</name>
<dbReference type="EMBL" id="FXYX01000006">
    <property type="protein sequence ID" value="SMX78841.1"/>
    <property type="molecule type" value="Genomic_DNA"/>
</dbReference>
<dbReference type="InterPro" id="IPR027417">
    <property type="entry name" value="P-loop_NTPase"/>
</dbReference>
<dbReference type="SUPFAM" id="SSF52540">
    <property type="entry name" value="P-loop containing nucleoside triphosphate hydrolases"/>
    <property type="match status" value="1"/>
</dbReference>
<reference evidence="2" key="1">
    <citation type="submission" date="2017-03" db="EMBL/GenBank/DDBJ databases">
        <authorList>
            <person name="Monnet C."/>
        </authorList>
    </citation>
    <scope>NUCLEOTIDE SEQUENCE [LARGE SCALE GENOMIC DNA]</scope>
    <source>
        <strain evidence="2">ATCC 49514</strain>
    </source>
</reference>
<dbReference type="AlphaFoldDB" id="A0A2H1IUQ8"/>
<gene>
    <name evidence="1" type="ORF">BI49514_01336</name>
</gene>
<dbReference type="Pfam" id="PF13671">
    <property type="entry name" value="AAA_33"/>
    <property type="match status" value="1"/>
</dbReference>
<evidence type="ECO:0000313" key="2">
    <source>
        <dbReference type="Proteomes" id="UP000234382"/>
    </source>
</evidence>
<dbReference type="Proteomes" id="UP000234382">
    <property type="component" value="Unassembled WGS sequence"/>
</dbReference>
<accession>A0A2H1IUQ8</accession>
<dbReference type="PANTHER" id="PTHR37807:SF3">
    <property type="entry name" value="OS07G0160300 PROTEIN"/>
    <property type="match status" value="1"/>
</dbReference>
<dbReference type="PANTHER" id="PTHR37807">
    <property type="entry name" value="OS07G0160300 PROTEIN"/>
    <property type="match status" value="1"/>
</dbReference>
<sequence>MASTVILVNGLPTSGKSTLASDLAEAADIPLLSVDEVLERLVDSVDYRFPRGPAHELAGRVAWRLASLVEDTVVVESFWALERDLDSVKEGLRIARAEAVVEVWCDAPLEEAVERYENRDRHGIHEDDPNDVDLWRRSAPLDVGPVVRIDTSSDSSKASGAEVLAAVQELLTKGETEERGA</sequence>
<proteinExistence type="predicted"/>
<dbReference type="Gene3D" id="3.40.50.300">
    <property type="entry name" value="P-loop containing nucleotide triphosphate hydrolases"/>
    <property type="match status" value="1"/>
</dbReference>
<keyword evidence="1" id="KW-0808">Transferase</keyword>
<dbReference type="GO" id="GO:0016301">
    <property type="term" value="F:kinase activity"/>
    <property type="evidence" value="ECO:0007669"/>
    <property type="project" value="UniProtKB-KW"/>
</dbReference>
<evidence type="ECO:0000313" key="1">
    <source>
        <dbReference type="EMBL" id="SMX78841.1"/>
    </source>
</evidence>
<protein>
    <submittedName>
        <fullName evidence="1">Adenylylsulfate kinase</fullName>
    </submittedName>
</protein>
<keyword evidence="1" id="KW-0418">Kinase</keyword>